<proteinExistence type="predicted"/>
<protein>
    <submittedName>
        <fullName evidence="1">Putative hydrolyze alpha-1</fullName>
    </submittedName>
</protein>
<organism evidence="1 2">
    <name type="scientific">Phytophthora infestans</name>
    <name type="common">Potato late blight agent</name>
    <name type="synonym">Botrytis infestans</name>
    <dbReference type="NCBI Taxonomy" id="4787"/>
    <lineage>
        <taxon>Eukaryota</taxon>
        <taxon>Sar</taxon>
        <taxon>Stramenopiles</taxon>
        <taxon>Oomycota</taxon>
        <taxon>Peronosporomycetes</taxon>
        <taxon>Peronosporales</taxon>
        <taxon>Peronosporaceae</taxon>
        <taxon>Phytophthora</taxon>
    </lineage>
</organism>
<keyword evidence="2" id="KW-1185">Reference proteome</keyword>
<name>A0A833RNX0_PHYIN</name>
<dbReference type="Proteomes" id="UP000602510">
    <property type="component" value="Unassembled WGS sequence"/>
</dbReference>
<evidence type="ECO:0000313" key="2">
    <source>
        <dbReference type="Proteomes" id="UP000602510"/>
    </source>
</evidence>
<dbReference type="EMBL" id="WSZM01000870">
    <property type="protein sequence ID" value="KAF4029187.1"/>
    <property type="molecule type" value="Genomic_DNA"/>
</dbReference>
<gene>
    <name evidence="1" type="ORF">GN244_ATG19098</name>
</gene>
<evidence type="ECO:0000313" key="1">
    <source>
        <dbReference type="EMBL" id="KAF4029187.1"/>
    </source>
</evidence>
<accession>A0A833RNX0</accession>
<comment type="caution">
    <text evidence="1">The sequence shown here is derived from an EMBL/GenBank/DDBJ whole genome shotgun (WGS) entry which is preliminary data.</text>
</comment>
<sequence>MHDEIWKLGARVLTTTCLDAGNEVPSWSASEKDSSVVPVIYPGILYHFYRACNLPDNVLKFESQIFHDGAGYTNDYDRTGTCDDVRPSTSFSIINTKLSSVTTVTLARTYLCKWYVHDERTFYGVSFKSARYTIEIRISATAGNIMLFTDGQQVHPPKWDSRTPISLSTATRHVVKVRSASMAGKIVHSSCVCDVTVVSL</sequence>
<dbReference type="AlphaFoldDB" id="A0A833RNX0"/>
<reference evidence="1" key="1">
    <citation type="submission" date="2020-04" db="EMBL/GenBank/DDBJ databases">
        <title>Hybrid Assembly of Korean Phytophthora infestans isolates.</title>
        <authorList>
            <person name="Prokchorchik M."/>
            <person name="Lee Y."/>
            <person name="Seo J."/>
            <person name="Cho J.-H."/>
            <person name="Park Y.-E."/>
            <person name="Jang D.-C."/>
            <person name="Im J.-S."/>
            <person name="Choi J.-G."/>
            <person name="Park H.-J."/>
            <person name="Lee G.-B."/>
            <person name="Lee Y.-G."/>
            <person name="Hong S.-Y."/>
            <person name="Cho K."/>
            <person name="Sohn K.H."/>
        </authorList>
    </citation>
    <scope>NUCLEOTIDE SEQUENCE</scope>
    <source>
        <strain evidence="1">KR_1_A1</strain>
    </source>
</reference>